<evidence type="ECO:0000313" key="6">
    <source>
        <dbReference type="Proteomes" id="UP001161017"/>
    </source>
</evidence>
<sequence length="103" mass="11317">MAVALTPPELGFRRPFNHEGRIEVGSEVEVQVLLQAMREDPAPDAKCRDKFLVQSIAITPERDLGNITTIAGRDAIEEKKIRVVFLPADGTATTPNHKQVNGL</sequence>
<evidence type="ECO:0000256" key="3">
    <source>
        <dbReference type="ARBA" id="ARBA00022989"/>
    </source>
</evidence>
<name>A0AA43TT60_9LECA</name>
<dbReference type="GO" id="GO:0033149">
    <property type="term" value="F:FFAT motif binding"/>
    <property type="evidence" value="ECO:0007669"/>
    <property type="project" value="TreeGrafter"/>
</dbReference>
<evidence type="ECO:0000256" key="1">
    <source>
        <dbReference type="ARBA" id="ARBA00004211"/>
    </source>
</evidence>
<dbReference type="PANTHER" id="PTHR10809:SF6">
    <property type="entry name" value="AT11025P-RELATED"/>
    <property type="match status" value="1"/>
</dbReference>
<gene>
    <name evidence="5" type="primary">SCS2</name>
    <name evidence="5" type="ORF">OHK93_006517</name>
</gene>
<keyword evidence="6" id="KW-1185">Reference proteome</keyword>
<dbReference type="GO" id="GO:0090158">
    <property type="term" value="P:endoplasmic reticulum membrane organization"/>
    <property type="evidence" value="ECO:0007669"/>
    <property type="project" value="TreeGrafter"/>
</dbReference>
<keyword evidence="3" id="KW-1133">Transmembrane helix</keyword>
<evidence type="ECO:0000313" key="5">
    <source>
        <dbReference type="EMBL" id="MDI1487248.1"/>
    </source>
</evidence>
<dbReference type="EMBL" id="JAPUFD010000005">
    <property type="protein sequence ID" value="MDI1487248.1"/>
    <property type="molecule type" value="Genomic_DNA"/>
</dbReference>
<dbReference type="Gene3D" id="2.60.40.10">
    <property type="entry name" value="Immunoglobulins"/>
    <property type="match status" value="1"/>
</dbReference>
<comment type="subcellular location">
    <subcellularLocation>
        <location evidence="1">Membrane</location>
        <topology evidence="1">Single-pass type IV membrane protein</topology>
    </subcellularLocation>
</comment>
<feature type="non-terminal residue" evidence="5">
    <location>
        <position position="103"/>
    </location>
</feature>
<dbReference type="SUPFAM" id="SSF49354">
    <property type="entry name" value="PapD-like"/>
    <property type="match status" value="1"/>
</dbReference>
<keyword evidence="4" id="KW-0472">Membrane</keyword>
<dbReference type="AlphaFoldDB" id="A0AA43TT60"/>
<dbReference type="InterPro" id="IPR016763">
    <property type="entry name" value="VAP"/>
</dbReference>
<dbReference type="GO" id="GO:0005886">
    <property type="term" value="C:plasma membrane"/>
    <property type="evidence" value="ECO:0007669"/>
    <property type="project" value="TreeGrafter"/>
</dbReference>
<dbReference type="GO" id="GO:0061817">
    <property type="term" value="P:endoplasmic reticulum-plasma membrane tethering"/>
    <property type="evidence" value="ECO:0007669"/>
    <property type="project" value="TreeGrafter"/>
</dbReference>
<comment type="caution">
    <text evidence="5">The sequence shown here is derived from an EMBL/GenBank/DDBJ whole genome shotgun (WGS) entry which is preliminary data.</text>
</comment>
<dbReference type="Proteomes" id="UP001161017">
    <property type="component" value="Unassembled WGS sequence"/>
</dbReference>
<evidence type="ECO:0000256" key="2">
    <source>
        <dbReference type="ARBA" id="ARBA00022692"/>
    </source>
</evidence>
<reference evidence="5" key="1">
    <citation type="journal article" date="2023" name="Genome Biol. Evol.">
        <title>First Whole Genome Sequence and Flow Cytometry Genome Size Data for the Lichen-Forming Fungus Ramalina farinacea (Ascomycota).</title>
        <authorList>
            <person name="Llewellyn T."/>
            <person name="Mian S."/>
            <person name="Hill R."/>
            <person name="Leitch I.J."/>
            <person name="Gaya E."/>
        </authorList>
    </citation>
    <scope>NUCLEOTIDE SEQUENCE</scope>
    <source>
        <strain evidence="5">LIQ254RAFAR</strain>
    </source>
</reference>
<proteinExistence type="predicted"/>
<dbReference type="InterPro" id="IPR013783">
    <property type="entry name" value="Ig-like_fold"/>
</dbReference>
<protein>
    <submittedName>
        <fullName evidence="5">Phosphatidylinositol-binding protein scs2</fullName>
    </submittedName>
</protein>
<dbReference type="InterPro" id="IPR008962">
    <property type="entry name" value="PapD-like_sf"/>
</dbReference>
<evidence type="ECO:0000256" key="4">
    <source>
        <dbReference type="ARBA" id="ARBA00023136"/>
    </source>
</evidence>
<accession>A0AA43TT60</accession>
<dbReference type="PANTHER" id="PTHR10809">
    <property type="entry name" value="VESICLE-ASSOCIATED MEMBRANE PROTEIN-ASSOCIATED PROTEIN"/>
    <property type="match status" value="1"/>
</dbReference>
<organism evidence="5 6">
    <name type="scientific">Ramalina farinacea</name>
    <dbReference type="NCBI Taxonomy" id="258253"/>
    <lineage>
        <taxon>Eukaryota</taxon>
        <taxon>Fungi</taxon>
        <taxon>Dikarya</taxon>
        <taxon>Ascomycota</taxon>
        <taxon>Pezizomycotina</taxon>
        <taxon>Lecanoromycetes</taxon>
        <taxon>OSLEUM clade</taxon>
        <taxon>Lecanoromycetidae</taxon>
        <taxon>Lecanorales</taxon>
        <taxon>Lecanorineae</taxon>
        <taxon>Ramalinaceae</taxon>
        <taxon>Ramalina</taxon>
    </lineage>
</organism>
<keyword evidence="2" id="KW-0812">Transmembrane</keyword>
<dbReference type="GO" id="GO:0005789">
    <property type="term" value="C:endoplasmic reticulum membrane"/>
    <property type="evidence" value="ECO:0007669"/>
    <property type="project" value="InterPro"/>
</dbReference>